<organism evidence="3 4">
    <name type="scientific">Xenorhabdus cabanillasii JM26</name>
    <dbReference type="NCBI Taxonomy" id="1427517"/>
    <lineage>
        <taxon>Bacteria</taxon>
        <taxon>Pseudomonadati</taxon>
        <taxon>Pseudomonadota</taxon>
        <taxon>Gammaproteobacteria</taxon>
        <taxon>Enterobacterales</taxon>
        <taxon>Morganellaceae</taxon>
        <taxon>Xenorhabdus</taxon>
    </lineage>
</organism>
<evidence type="ECO:0000313" key="3">
    <source>
        <dbReference type="EMBL" id="CDL86231.1"/>
    </source>
</evidence>
<proteinExistence type="predicted"/>
<reference evidence="3 4" key="1">
    <citation type="submission" date="2013-11" db="EMBL/GenBank/DDBJ databases">
        <title>Draft genome sequence and annotation of the entomopathogenic bacterium, Xenorhabdus cabanillasi strain JM26.</title>
        <authorList>
            <person name="Gualtieri M."/>
            <person name="Ogier J.C."/>
            <person name="Pages S."/>
            <person name="Givaudan A."/>
            <person name="Gaudriault S."/>
        </authorList>
    </citation>
    <scope>NUCLEOTIDE SEQUENCE [LARGE SCALE GENOMIC DNA]</scope>
    <source>
        <strain evidence="3 4">JM26</strain>
    </source>
</reference>
<dbReference type="EMBL" id="CBXE010000210">
    <property type="protein sequence ID" value="CDL86231.1"/>
    <property type="molecule type" value="Genomic_DNA"/>
</dbReference>
<sequence length="86" mass="9795">MTGQSEPNVANLSQAVKESDRRIDILDREINALKNEMELRREISNNTVLTIIERDHQRTLANPQTQSQDNVDKRVHSLDTPATEGK</sequence>
<keyword evidence="1" id="KW-0175">Coiled coil</keyword>
<dbReference type="RefSeq" id="WP_141557353.1">
    <property type="nucleotide sequence ID" value="NZ_CAWNQM010000029.1"/>
</dbReference>
<comment type="caution">
    <text evidence="3">The sequence shown here is derived from an EMBL/GenBank/DDBJ whole genome shotgun (WGS) entry which is preliminary data.</text>
</comment>
<accession>W1J8N2</accession>
<evidence type="ECO:0000256" key="1">
    <source>
        <dbReference type="SAM" id="Coils"/>
    </source>
</evidence>
<evidence type="ECO:0000313" key="4">
    <source>
        <dbReference type="Proteomes" id="UP000019197"/>
    </source>
</evidence>
<feature type="region of interest" description="Disordered" evidence="2">
    <location>
        <begin position="58"/>
        <end position="86"/>
    </location>
</feature>
<evidence type="ECO:0000256" key="2">
    <source>
        <dbReference type="SAM" id="MobiDB-lite"/>
    </source>
</evidence>
<feature type="compositionally biased region" description="Polar residues" evidence="2">
    <location>
        <begin position="59"/>
        <end position="69"/>
    </location>
</feature>
<dbReference type="Proteomes" id="UP000019197">
    <property type="component" value="Unassembled WGS sequence"/>
</dbReference>
<protein>
    <submittedName>
        <fullName evidence="3">Uncharacterized protein</fullName>
    </submittedName>
</protein>
<gene>
    <name evidence="3" type="ORF">XCR1_2880001</name>
</gene>
<dbReference type="AlphaFoldDB" id="W1J8N2"/>
<feature type="coiled-coil region" evidence="1">
    <location>
        <begin position="9"/>
        <end position="43"/>
    </location>
</feature>
<name>W1J8N2_9GAMM</name>